<dbReference type="Gene3D" id="1.10.405.20">
    <property type="match status" value="1"/>
</dbReference>
<sequence>MQLSVAILSVLAYPLALAADIFSPDSYAAGDVIFRDFAIIGGGAAGTYAAIGLRDMNRSIALVERSGRLGGHAVTYTAPKTGGTVDFGVQLYLNNTLCRNFFSRLNTPIANASFDFAGTPVYADFAWGTVLPDFQIPPLGPDYVNELNKYPYLENGFNLPDPIPKDLLLPWSQYIQKYNINQSVHATLARPANPGNPLNILAMYVFNDINHVMLAEHNGLAIVNANHDNSELYRNALAELGPDVLLDSTVLFAHRSRRRRGGVSLVVKTPAGNKLIMAKQLIIAMPQILDNMKYFGLDQREGRILSQIRGSPYYGGVINNTGLSTDYNYHNVGANTSYHVPALPNVPVITPTHVDGLFYYWYNPGEPATRDKVQKAMTTTIKTLQRATNGTTTAEPEFLDFSDFSPLRLDVSSQSITGGFYRDMYGLQGYRNTWYIGTLFVVGSSQVWNNTATMLPSIVSAAW</sequence>
<reference evidence="3" key="3">
    <citation type="journal article" date="2010" name="Genome Res.">
        <title>Population genomic sequencing of Coccidioides fungi reveals recent hybridization and transposon control.</title>
        <authorList>
            <person name="Neafsey D.E."/>
            <person name="Barker B.M."/>
            <person name="Sharpton T.J."/>
            <person name="Stajich J.E."/>
            <person name="Park D.J."/>
            <person name="Whiston E."/>
            <person name="Hung C.-Y."/>
            <person name="McMahan C."/>
            <person name="White J."/>
            <person name="Sykes S."/>
            <person name="Heiman D."/>
            <person name="Young S."/>
            <person name="Zeng Q."/>
            <person name="Abouelleil A."/>
            <person name="Aftuck L."/>
            <person name="Bessette D."/>
            <person name="Brown A."/>
            <person name="FitzGerald M."/>
            <person name="Lui A."/>
            <person name="Macdonald J.P."/>
            <person name="Priest M."/>
            <person name="Orbach M.J."/>
            <person name="Galgiani J.N."/>
            <person name="Kirkland T.N."/>
            <person name="Cole G.T."/>
            <person name="Birren B.W."/>
            <person name="Henn M.R."/>
            <person name="Taylor J.W."/>
            <person name="Rounsley S.D."/>
        </authorList>
    </citation>
    <scope>NUCLEOTIDE SEQUENCE [LARGE SCALE GENOMIC DNA]</scope>
    <source>
        <strain evidence="3">RMSCC 3488</strain>
    </source>
</reference>
<dbReference type="Pfam" id="PF13450">
    <property type="entry name" value="NAD_binding_8"/>
    <property type="match status" value="1"/>
</dbReference>
<name>A0A0J6FCV1_COCPO</name>
<dbReference type="AlphaFoldDB" id="A0A0J6FCV1"/>
<protein>
    <recommendedName>
        <fullName evidence="4">Amine oxidase domain-containing protein</fullName>
    </recommendedName>
</protein>
<dbReference type="OrthoDB" id="68575at2759"/>
<dbReference type="InterPro" id="IPR036188">
    <property type="entry name" value="FAD/NAD-bd_sf"/>
</dbReference>
<organism evidence="2 3">
    <name type="scientific">Coccidioides posadasii RMSCC 3488</name>
    <dbReference type="NCBI Taxonomy" id="454284"/>
    <lineage>
        <taxon>Eukaryota</taxon>
        <taxon>Fungi</taxon>
        <taxon>Dikarya</taxon>
        <taxon>Ascomycota</taxon>
        <taxon>Pezizomycotina</taxon>
        <taxon>Eurotiomycetes</taxon>
        <taxon>Eurotiomycetidae</taxon>
        <taxon>Onygenales</taxon>
        <taxon>Onygenaceae</taxon>
        <taxon>Coccidioides</taxon>
    </lineage>
</organism>
<dbReference type="SUPFAM" id="SSF51905">
    <property type="entry name" value="FAD/NAD(P)-binding domain"/>
    <property type="match status" value="1"/>
</dbReference>
<feature type="chain" id="PRO_5005270871" description="Amine oxidase domain-containing protein" evidence="1">
    <location>
        <begin position="19"/>
        <end position="463"/>
    </location>
</feature>
<accession>A0A0J6FCV1</accession>
<dbReference type="Gene3D" id="3.50.50.60">
    <property type="entry name" value="FAD/NAD(P)-binding domain"/>
    <property type="match status" value="1"/>
</dbReference>
<dbReference type="EMBL" id="DS268110">
    <property type="protein sequence ID" value="KMM68113.1"/>
    <property type="molecule type" value="Genomic_DNA"/>
</dbReference>
<dbReference type="VEuPathDB" id="FungiDB:CPAG_04445"/>
<dbReference type="Proteomes" id="UP000054567">
    <property type="component" value="Unassembled WGS sequence"/>
</dbReference>
<evidence type="ECO:0000313" key="2">
    <source>
        <dbReference type="EMBL" id="KMM68113.1"/>
    </source>
</evidence>
<feature type="signal peptide" evidence="1">
    <location>
        <begin position="1"/>
        <end position="18"/>
    </location>
</feature>
<gene>
    <name evidence="2" type="ORF">CPAG_04445</name>
</gene>
<reference evidence="3" key="2">
    <citation type="journal article" date="2009" name="Genome Res.">
        <title>Comparative genomic analyses of the human fungal pathogens Coccidioides and their relatives.</title>
        <authorList>
            <person name="Sharpton T.J."/>
            <person name="Stajich J.E."/>
            <person name="Rounsley S.D."/>
            <person name="Gardner M.J."/>
            <person name="Wortman J.R."/>
            <person name="Jordar V.S."/>
            <person name="Maiti R."/>
            <person name="Kodira C.D."/>
            <person name="Neafsey D.E."/>
            <person name="Zeng Q."/>
            <person name="Hung C.-Y."/>
            <person name="McMahan C."/>
            <person name="Muszewska A."/>
            <person name="Grynberg M."/>
            <person name="Mandel M.A."/>
            <person name="Kellner E.M."/>
            <person name="Barker B.M."/>
            <person name="Galgiani J.N."/>
            <person name="Orbach M.J."/>
            <person name="Kirkland T.N."/>
            <person name="Cole G.T."/>
            <person name="Henn M.R."/>
            <person name="Birren B.W."/>
            <person name="Taylor J.W."/>
        </authorList>
    </citation>
    <scope>NUCLEOTIDE SEQUENCE [LARGE SCALE GENOMIC DNA]</scope>
    <source>
        <strain evidence="3">RMSCC 3488</strain>
    </source>
</reference>
<evidence type="ECO:0000256" key="1">
    <source>
        <dbReference type="SAM" id="SignalP"/>
    </source>
</evidence>
<keyword evidence="1" id="KW-0732">Signal</keyword>
<dbReference type="Gene3D" id="3.30.70.1990">
    <property type="match status" value="1"/>
</dbReference>
<evidence type="ECO:0008006" key="4">
    <source>
        <dbReference type="Google" id="ProtNLM"/>
    </source>
</evidence>
<evidence type="ECO:0000313" key="3">
    <source>
        <dbReference type="Proteomes" id="UP000054567"/>
    </source>
</evidence>
<proteinExistence type="predicted"/>
<reference evidence="2 3" key="1">
    <citation type="submission" date="2007-06" db="EMBL/GenBank/DDBJ databases">
        <title>The Genome Sequence of Coccidioides posadasii RMSCC_3488.</title>
        <authorList>
            <consortium name="Coccidioides Genome Resources Consortium"/>
            <consortium name="The Broad Institute Genome Sequencing Platform"/>
            <person name="Henn M.R."/>
            <person name="Sykes S."/>
            <person name="Young S."/>
            <person name="Jaffe D."/>
            <person name="Berlin A."/>
            <person name="Alvarez P."/>
            <person name="Butler J."/>
            <person name="Gnerre S."/>
            <person name="Grabherr M."/>
            <person name="Mauceli E."/>
            <person name="Brockman W."/>
            <person name="Kodira C."/>
            <person name="Alvarado L."/>
            <person name="Zeng Q."/>
            <person name="Crawford M."/>
            <person name="Antoine C."/>
            <person name="Devon K."/>
            <person name="Galgiani J."/>
            <person name="Orsborn K."/>
            <person name="Lewis M.L."/>
            <person name="Nusbaum C."/>
            <person name="Galagan J."/>
            <person name="Birren B."/>
        </authorList>
    </citation>
    <scope>NUCLEOTIDE SEQUENCE [LARGE SCALE GENOMIC DNA]</scope>
    <source>
        <strain evidence="2 3">RMSCC 3488</strain>
    </source>
</reference>